<dbReference type="GO" id="GO:0000976">
    <property type="term" value="F:transcription cis-regulatory region binding"/>
    <property type="evidence" value="ECO:0007669"/>
    <property type="project" value="TreeGrafter"/>
</dbReference>
<dbReference type="CDD" id="cd01392">
    <property type="entry name" value="HTH_LacI"/>
    <property type="match status" value="1"/>
</dbReference>
<keyword evidence="2" id="KW-0238">DNA-binding</keyword>
<dbReference type="InterPro" id="IPR000843">
    <property type="entry name" value="HTH_LacI"/>
</dbReference>
<evidence type="ECO:0000256" key="2">
    <source>
        <dbReference type="ARBA" id="ARBA00023125"/>
    </source>
</evidence>
<dbReference type="KEGG" id="lgo:JCM16774_1548"/>
<evidence type="ECO:0000256" key="1">
    <source>
        <dbReference type="ARBA" id="ARBA00023015"/>
    </source>
</evidence>
<name>A0A510JBN6_9FUSO</name>
<evidence type="ECO:0000313" key="6">
    <source>
        <dbReference type="Proteomes" id="UP000321606"/>
    </source>
</evidence>
<gene>
    <name evidence="5" type="ORF">JCM16774_1548</name>
</gene>
<accession>A0A510JBN6</accession>
<dbReference type="PANTHER" id="PTHR30146:SF109">
    <property type="entry name" value="HTH-TYPE TRANSCRIPTIONAL REGULATOR GALS"/>
    <property type="match status" value="1"/>
</dbReference>
<dbReference type="OrthoDB" id="92738at2"/>
<feature type="domain" description="HTH lacI-type" evidence="4">
    <location>
        <begin position="7"/>
        <end position="61"/>
    </location>
</feature>
<dbReference type="InterPro" id="IPR010982">
    <property type="entry name" value="Lambda_DNA-bd_dom_sf"/>
</dbReference>
<dbReference type="InterPro" id="IPR028082">
    <property type="entry name" value="Peripla_BP_I"/>
</dbReference>
<dbReference type="AlphaFoldDB" id="A0A510JBN6"/>
<proteinExistence type="predicted"/>
<dbReference type="InterPro" id="IPR046335">
    <property type="entry name" value="LacI/GalR-like_sensor"/>
</dbReference>
<protein>
    <submittedName>
        <fullName evidence="5">Transcriptional regulator, LacI family</fullName>
    </submittedName>
</protein>
<dbReference type="Proteomes" id="UP000321606">
    <property type="component" value="Chromosome"/>
</dbReference>
<dbReference type="Gene3D" id="3.40.50.2300">
    <property type="match status" value="2"/>
</dbReference>
<reference evidence="5 6" key="1">
    <citation type="submission" date="2019-07" db="EMBL/GenBank/DDBJ databases">
        <title>Complete Genome Sequence of Leptotrichia goodfellowii Strain JCM 16774.</title>
        <authorList>
            <person name="Watanabe S."/>
            <person name="Cui L."/>
        </authorList>
    </citation>
    <scope>NUCLEOTIDE SEQUENCE [LARGE SCALE GENOMIC DNA]</scope>
    <source>
        <strain evidence="5 6">JCM16774</strain>
    </source>
</reference>
<dbReference type="SMART" id="SM00354">
    <property type="entry name" value="HTH_LACI"/>
    <property type="match status" value="1"/>
</dbReference>
<keyword evidence="3" id="KW-0804">Transcription</keyword>
<dbReference type="Gene3D" id="1.10.260.40">
    <property type="entry name" value="lambda repressor-like DNA-binding domains"/>
    <property type="match status" value="1"/>
</dbReference>
<evidence type="ECO:0000313" key="5">
    <source>
        <dbReference type="EMBL" id="BBM36604.1"/>
    </source>
</evidence>
<dbReference type="SUPFAM" id="SSF53822">
    <property type="entry name" value="Periplasmic binding protein-like I"/>
    <property type="match status" value="1"/>
</dbReference>
<dbReference type="STRING" id="714315.GCA_000516535_01554"/>
<organism evidence="5 6">
    <name type="scientific">Pseudoleptotrichia goodfellowii</name>
    <dbReference type="NCBI Taxonomy" id="157692"/>
    <lineage>
        <taxon>Bacteria</taxon>
        <taxon>Fusobacteriati</taxon>
        <taxon>Fusobacteriota</taxon>
        <taxon>Fusobacteriia</taxon>
        <taxon>Fusobacteriales</taxon>
        <taxon>Leptotrichiaceae</taxon>
        <taxon>Pseudoleptotrichia</taxon>
    </lineage>
</organism>
<dbReference type="PROSITE" id="PS50932">
    <property type="entry name" value="HTH_LACI_2"/>
    <property type="match status" value="1"/>
</dbReference>
<dbReference type="PANTHER" id="PTHR30146">
    <property type="entry name" value="LACI-RELATED TRANSCRIPTIONAL REPRESSOR"/>
    <property type="match status" value="1"/>
</dbReference>
<dbReference type="CDD" id="cd06267">
    <property type="entry name" value="PBP1_LacI_sugar_binding-like"/>
    <property type="match status" value="1"/>
</dbReference>
<dbReference type="SUPFAM" id="SSF47413">
    <property type="entry name" value="lambda repressor-like DNA-binding domains"/>
    <property type="match status" value="1"/>
</dbReference>
<dbReference type="EMBL" id="AP019822">
    <property type="protein sequence ID" value="BBM36604.1"/>
    <property type="molecule type" value="Genomic_DNA"/>
</dbReference>
<sequence>MIQKNKSTIKDVAKKTGYSIQTVSRVINKSPDVKESTRRVIESAIKELEYKPNFYARNLNSKKNVNVLISIRREKGHDTTIWLNNLVNEIIVANNTPKISIFVEQFYEEKELKKSLLYTTSNFIDGAVIFNKLEDDSRVSYLKNNNVPYVIFGKSSKEEEIFVASDDYNSFINGTKYLFKKGVKKIDFITGNDTFKEDDREKGIADVYRGKNINLKYFNVMRKMKNQEKIYREVMKKIENNQLPEAFFISGDEKAAGVLRALNEKSIKIPDEIMILGYDNIPISKYYFPSLSTIDLNYKKTADKLFRKIINLINGKEEKSEFVAGELIIRNSTK</sequence>
<dbReference type="GO" id="GO:0003700">
    <property type="term" value="F:DNA-binding transcription factor activity"/>
    <property type="evidence" value="ECO:0007669"/>
    <property type="project" value="TreeGrafter"/>
</dbReference>
<keyword evidence="1" id="KW-0805">Transcription regulation</keyword>
<dbReference type="RefSeq" id="WP_026737853.1">
    <property type="nucleotide sequence ID" value="NZ_AP019822.1"/>
</dbReference>
<dbReference type="Pfam" id="PF00356">
    <property type="entry name" value="LacI"/>
    <property type="match status" value="1"/>
</dbReference>
<evidence type="ECO:0000256" key="3">
    <source>
        <dbReference type="ARBA" id="ARBA00023163"/>
    </source>
</evidence>
<evidence type="ECO:0000259" key="4">
    <source>
        <dbReference type="PROSITE" id="PS50932"/>
    </source>
</evidence>
<dbReference type="Pfam" id="PF13377">
    <property type="entry name" value="Peripla_BP_3"/>
    <property type="match status" value="1"/>
</dbReference>